<name>A0A8I2B8K1_BACIU</name>
<evidence type="ECO:0000313" key="1">
    <source>
        <dbReference type="EMBL" id="MBO3794341.1"/>
    </source>
</evidence>
<dbReference type="RefSeq" id="WP_163190298.1">
    <property type="nucleotide sequence ID" value="NZ_JAGFPW010000005.1"/>
</dbReference>
<evidence type="ECO:0000313" key="2">
    <source>
        <dbReference type="Proteomes" id="UP000665181"/>
    </source>
</evidence>
<sequence>MNKIPKNHSELYFDKISEVYRRDYKFQIFQVGKRGVVGLVWHKRRVELVRMTLNANEDEVSFSIDAKFDPEKIRSEYDRMCLLAKNLHETDYKSLIN</sequence>
<comment type="caution">
    <text evidence="1">The sequence shown here is derived from an EMBL/GenBank/DDBJ whole genome shotgun (WGS) entry which is preliminary data.</text>
</comment>
<protein>
    <submittedName>
        <fullName evidence="1">Uncharacterized protein</fullName>
    </submittedName>
</protein>
<dbReference type="EMBL" id="JAGFPW010000005">
    <property type="protein sequence ID" value="MBO3794341.1"/>
    <property type="molecule type" value="Genomic_DNA"/>
</dbReference>
<dbReference type="Proteomes" id="UP000665181">
    <property type="component" value="Unassembled WGS sequence"/>
</dbReference>
<reference evidence="1" key="1">
    <citation type="submission" date="2021-03" db="EMBL/GenBank/DDBJ databases">
        <title>Isolation of Bacillus subtilis from fermented food sample.</title>
        <authorList>
            <person name="Lakshmanan V."/>
            <person name="Athira K."/>
            <person name="Rajagopal K."/>
        </authorList>
    </citation>
    <scope>NUCLEOTIDE SEQUENCE</scope>
    <source>
        <strain evidence="1">S1</strain>
    </source>
</reference>
<organism evidence="1 2">
    <name type="scientific">Bacillus subtilis</name>
    <dbReference type="NCBI Taxonomy" id="1423"/>
    <lineage>
        <taxon>Bacteria</taxon>
        <taxon>Bacillati</taxon>
        <taxon>Bacillota</taxon>
        <taxon>Bacilli</taxon>
        <taxon>Bacillales</taxon>
        <taxon>Bacillaceae</taxon>
        <taxon>Bacillus</taxon>
    </lineage>
</organism>
<accession>A0A8I2B8K1</accession>
<gene>
    <name evidence="1" type="ORF">J5227_08460</name>
</gene>
<proteinExistence type="predicted"/>
<dbReference type="AlphaFoldDB" id="A0A8I2B8K1"/>